<dbReference type="Pfam" id="PF08214">
    <property type="entry name" value="HAT_KAT11"/>
    <property type="match status" value="1"/>
</dbReference>
<evidence type="ECO:0000256" key="1">
    <source>
        <dbReference type="ARBA" id="ARBA00004123"/>
    </source>
</evidence>
<evidence type="ECO:0000256" key="5">
    <source>
        <dbReference type="ARBA" id="ARBA00022990"/>
    </source>
</evidence>
<dbReference type="PROSITE" id="PS51728">
    <property type="entry name" value="RTT109_HAT"/>
    <property type="match status" value="1"/>
</dbReference>
<dbReference type="PANTHER" id="PTHR31571:SF2">
    <property type="entry name" value="HISTONE ACETYLTRANSFERASE RTT109"/>
    <property type="match status" value="1"/>
</dbReference>
<evidence type="ECO:0000256" key="8">
    <source>
        <dbReference type="ARBA" id="ARBA00023242"/>
    </source>
</evidence>
<protein>
    <recommendedName>
        <fullName evidence="2">histone acetyltransferase</fullName>
        <ecNumber evidence="2">2.3.1.48</ecNumber>
    </recommendedName>
</protein>
<dbReference type="EC" id="2.3.1.48" evidence="2"/>
<keyword evidence="8" id="KW-0539">Nucleus</keyword>
<dbReference type="GO" id="GO:0006974">
    <property type="term" value="P:DNA damage response"/>
    <property type="evidence" value="ECO:0007669"/>
    <property type="project" value="UniProtKB-KW"/>
</dbReference>
<dbReference type="AlphaFoldDB" id="A0A9P6VZA2"/>
<dbReference type="GO" id="GO:0005634">
    <property type="term" value="C:nucleus"/>
    <property type="evidence" value="ECO:0007669"/>
    <property type="project" value="UniProtKB-SubCell"/>
</dbReference>
<keyword evidence="6" id="KW-0805">Transcription regulation</keyword>
<keyword evidence="4" id="KW-0227">DNA damage</keyword>
<reference evidence="10 11" key="1">
    <citation type="submission" date="2020-11" db="EMBL/GenBank/DDBJ databases">
        <title>Kefir isolates.</title>
        <authorList>
            <person name="Marcisauskas S."/>
            <person name="Kim Y."/>
            <person name="Blasche S."/>
        </authorList>
    </citation>
    <scope>NUCLEOTIDE SEQUENCE [LARGE SCALE GENOMIC DNA]</scope>
    <source>
        <strain evidence="10 11">OG2</strain>
    </source>
</reference>
<comment type="catalytic activity">
    <reaction evidence="9">
        <text>L-lysyl-[histone] + acetyl-CoA = N(6)-acetyl-L-lysyl-[histone] + CoA + H(+)</text>
        <dbReference type="Rhea" id="RHEA:21992"/>
        <dbReference type="Rhea" id="RHEA-COMP:9845"/>
        <dbReference type="Rhea" id="RHEA-COMP:11338"/>
        <dbReference type="ChEBI" id="CHEBI:15378"/>
        <dbReference type="ChEBI" id="CHEBI:29969"/>
        <dbReference type="ChEBI" id="CHEBI:57287"/>
        <dbReference type="ChEBI" id="CHEBI:57288"/>
        <dbReference type="ChEBI" id="CHEBI:61930"/>
        <dbReference type="EC" id="2.3.1.48"/>
    </reaction>
    <physiologicalReaction direction="left-to-right" evidence="9">
        <dbReference type="Rhea" id="RHEA:21993"/>
    </physiologicalReaction>
</comment>
<evidence type="ECO:0000256" key="7">
    <source>
        <dbReference type="ARBA" id="ARBA00023163"/>
    </source>
</evidence>
<evidence type="ECO:0000256" key="3">
    <source>
        <dbReference type="ARBA" id="ARBA00022679"/>
    </source>
</evidence>
<dbReference type="OrthoDB" id="3361892at2759"/>
<keyword evidence="5" id="KW-0007">Acetylation</keyword>
<dbReference type="Proteomes" id="UP000750334">
    <property type="component" value="Unassembled WGS sequence"/>
</dbReference>
<dbReference type="GO" id="GO:0032931">
    <property type="term" value="F:histone H3K56 acetyltransferase activity"/>
    <property type="evidence" value="ECO:0007669"/>
    <property type="project" value="TreeGrafter"/>
</dbReference>
<dbReference type="InterPro" id="IPR016849">
    <property type="entry name" value="Rtt109"/>
</dbReference>
<evidence type="ECO:0000256" key="2">
    <source>
        <dbReference type="ARBA" id="ARBA00013184"/>
    </source>
</evidence>
<evidence type="ECO:0000256" key="4">
    <source>
        <dbReference type="ARBA" id="ARBA00022763"/>
    </source>
</evidence>
<dbReference type="GO" id="GO:0006355">
    <property type="term" value="P:regulation of DNA-templated transcription"/>
    <property type="evidence" value="ECO:0007669"/>
    <property type="project" value="InterPro"/>
</dbReference>
<gene>
    <name evidence="10" type="ORF">C6P45_001878</name>
</gene>
<sequence>MSKGLADILKDYLPKDKTFDILHLQNSPVEVRPIVTVEAQDNTDNDLSDVTIKILHFFSLAYNKKFVFGMEIHVYIILKKAENISNIDYSTADRLLFVSKADTNGYCDVKFSAKQITKGLIRYLFSINPSHYLKKVIPLERKYPKSNLHKLITKETKLDDALHILAERCNESSTTKEMRYQSTLSEPYYNSYKTPSDITSKLCLFTRPADQYLFAESSKNPKKHTLSGAGLLKWWLSIIDELLCELFMEDSIGKLRIPGEEPLTIRRYLKTTKFKNWMVGDIFGGTANSLAIFSIPLFSDDPKSRFLHELVEENRVLTTNLSTFWMELQERQEFKLSETVSVIGISGHTIIPNFLNVTNKDTMITLSKKEYKYIKNYITGEEYNSEEGALESYENVTNYLAYKFNTELLSVIGGMTPRVKTQRVVETQPVVSILQPRKKAKT</sequence>
<keyword evidence="3" id="KW-0808">Transferase</keyword>
<keyword evidence="7" id="KW-0804">Transcription</keyword>
<evidence type="ECO:0000256" key="9">
    <source>
        <dbReference type="ARBA" id="ARBA00048940"/>
    </source>
</evidence>
<accession>A0A9P6VZA2</accession>
<keyword evidence="11" id="KW-1185">Reference proteome</keyword>
<organism evidence="10 11">
    <name type="scientific">Maudiozyma exigua</name>
    <name type="common">Yeast</name>
    <name type="synonym">Kazachstania exigua</name>
    <dbReference type="NCBI Taxonomy" id="34358"/>
    <lineage>
        <taxon>Eukaryota</taxon>
        <taxon>Fungi</taxon>
        <taxon>Dikarya</taxon>
        <taxon>Ascomycota</taxon>
        <taxon>Saccharomycotina</taxon>
        <taxon>Saccharomycetes</taxon>
        <taxon>Saccharomycetales</taxon>
        <taxon>Saccharomycetaceae</taxon>
        <taxon>Maudiozyma</taxon>
    </lineage>
</organism>
<dbReference type="InterPro" id="IPR013178">
    <property type="entry name" value="Histone_AcTrfase_Rtt109/CBP"/>
</dbReference>
<dbReference type="PANTHER" id="PTHR31571">
    <property type="entry name" value="ALTERED INHERITANCE OF MITOCHONDRIA PROTEIN 6"/>
    <property type="match status" value="1"/>
</dbReference>
<name>A0A9P6VZA2_MAUEX</name>
<evidence type="ECO:0000313" key="11">
    <source>
        <dbReference type="Proteomes" id="UP000750334"/>
    </source>
</evidence>
<evidence type="ECO:0000313" key="10">
    <source>
        <dbReference type="EMBL" id="KAG0659276.1"/>
    </source>
</evidence>
<comment type="caution">
    <text evidence="10">The sequence shown here is derived from an EMBL/GenBank/DDBJ whole genome shotgun (WGS) entry which is preliminary data.</text>
</comment>
<dbReference type="EMBL" id="PUHR01000195">
    <property type="protein sequence ID" value="KAG0659276.1"/>
    <property type="molecule type" value="Genomic_DNA"/>
</dbReference>
<evidence type="ECO:0000256" key="6">
    <source>
        <dbReference type="ARBA" id="ARBA00023015"/>
    </source>
</evidence>
<proteinExistence type="predicted"/>
<dbReference type="InterPro" id="IPR051236">
    <property type="entry name" value="HAT_RTT109-like"/>
</dbReference>
<dbReference type="SMART" id="SM01250">
    <property type="entry name" value="KAT11"/>
    <property type="match status" value="1"/>
</dbReference>
<comment type="subcellular location">
    <subcellularLocation>
        <location evidence="1">Nucleus</location>
    </subcellularLocation>
</comment>